<dbReference type="PROSITE" id="PS01047">
    <property type="entry name" value="HMA_1"/>
    <property type="match status" value="1"/>
</dbReference>
<dbReference type="GO" id="GO:0005886">
    <property type="term" value="C:plasma membrane"/>
    <property type="evidence" value="ECO:0007669"/>
    <property type="project" value="UniProtKB-SubCell"/>
</dbReference>
<dbReference type="InterPro" id="IPR036412">
    <property type="entry name" value="HAD-like_sf"/>
</dbReference>
<dbReference type="FunFam" id="2.70.150.10:FF:000020">
    <property type="entry name" value="Copper-exporting P-type ATPase A"/>
    <property type="match status" value="1"/>
</dbReference>
<dbReference type="GO" id="GO:0005507">
    <property type="term" value="F:copper ion binding"/>
    <property type="evidence" value="ECO:0007669"/>
    <property type="project" value="TreeGrafter"/>
</dbReference>
<keyword evidence="8 14" id="KW-0547">Nucleotide-binding</keyword>
<feature type="transmembrane region" description="Helical" evidence="14">
    <location>
        <begin position="382"/>
        <end position="405"/>
    </location>
</feature>
<sequence length="758" mass="79205">MSTPPAPSALDLEVEGMTCASCVRRVETALAKVPGVAQASVNLATRRAHVTLAAEGADPGALVAAVEKRGYQARLLRREDPAQAAGDADANEDAAAGRRFFLALVLTLPVFLVEMGGHLVPALHHAIQSLVDPQALAWAEFALATAVLAGPGRAFFTRGFKALRHLGPDMNTLVALGAGSAWLYSALVTVASALFPDEVRHLYFEAAAVVATLILLGRWLEARARGRAGSAIRQLIGLRPRTAWARRGGDWTELPIDALAPGDEVRVRPGEKIPVDGTVVEGESWVDESMITGEPIPATRRPGDRLIGGTLNTRGGLVMRATQVGADTVLAHIIRLVEQAQGAKLPIQRLVDRVTGWFVPAVMGLAVLAFLGWLFWGPEPRLTHALIAGVAVLIIACPCAMGLATPISIMVATGRAAGLGIVFRQGDALQRLRSVRVAAFDKTGTLTLGRPALSDALPLDGLDRPALLAAVAAVQSASEHPIAHALLEAARAERLPLAPVEGFAALTGAGVQGRVGGHGWLLGSEALMRDHGVPVEAEVEAQVRALAGQGKTVFLAARDGRLAGVLAVADPLRPGAREAIARLHALGLKTALITGDHEAAARAVAGELGIDIVHARTLPAHKAELLRALRREAGSLAFVGDGINDAPALATADVGIAIGQGTDVAIESADVVLMNEDLNSVARAIALSRLTLRNIAQNLFWAFAYNAALIPVAAGALYPYTGLQLSPMLGAGAMALSSVFVVVNALRLKWLPLEVRHG</sequence>
<dbReference type="PROSITE" id="PS50846">
    <property type="entry name" value="HMA_2"/>
    <property type="match status" value="1"/>
</dbReference>
<reference evidence="16 17" key="1">
    <citation type="submission" date="2020-08" db="EMBL/GenBank/DDBJ databases">
        <title>Genomic Encyclopedia of Type Strains, Phase IV (KMG-IV): sequencing the most valuable type-strain genomes for metagenomic binning, comparative biology and taxonomic classification.</title>
        <authorList>
            <person name="Goeker M."/>
        </authorList>
    </citation>
    <scope>NUCLEOTIDE SEQUENCE [LARGE SCALE GENOMIC DNA]</scope>
    <source>
        <strain evidence="16 17">DSM 12141</strain>
    </source>
</reference>
<feature type="domain" description="HMA" evidence="15">
    <location>
        <begin position="8"/>
        <end position="74"/>
    </location>
</feature>
<evidence type="ECO:0000256" key="5">
    <source>
        <dbReference type="ARBA" id="ARBA00022475"/>
    </source>
</evidence>
<dbReference type="InterPro" id="IPR027256">
    <property type="entry name" value="P-typ_ATPase_IB"/>
</dbReference>
<dbReference type="InterPro" id="IPR023214">
    <property type="entry name" value="HAD_sf"/>
</dbReference>
<dbReference type="InterPro" id="IPR059000">
    <property type="entry name" value="ATPase_P-type_domA"/>
</dbReference>
<evidence type="ECO:0000313" key="16">
    <source>
        <dbReference type="EMBL" id="MBB6084319.1"/>
    </source>
</evidence>
<evidence type="ECO:0000256" key="14">
    <source>
        <dbReference type="RuleBase" id="RU362081"/>
    </source>
</evidence>
<keyword evidence="12" id="KW-0406">Ion transport</keyword>
<dbReference type="NCBIfam" id="TIGR01525">
    <property type="entry name" value="ATPase-IB_hvy"/>
    <property type="match status" value="1"/>
</dbReference>
<dbReference type="SUPFAM" id="SSF56784">
    <property type="entry name" value="HAD-like"/>
    <property type="match status" value="1"/>
</dbReference>
<comment type="subcellular location">
    <subcellularLocation>
        <location evidence="1">Cell membrane</location>
        <topology evidence="1">Multi-pass membrane protein</topology>
    </subcellularLocation>
</comment>
<dbReference type="CDD" id="cd00371">
    <property type="entry name" value="HMA"/>
    <property type="match status" value="1"/>
</dbReference>
<evidence type="ECO:0000256" key="4">
    <source>
        <dbReference type="ARBA" id="ARBA00022448"/>
    </source>
</evidence>
<keyword evidence="9 14" id="KW-0067">ATP-binding</keyword>
<feature type="transmembrane region" description="Helical" evidence="14">
    <location>
        <begin position="100"/>
        <end position="123"/>
    </location>
</feature>
<feature type="transmembrane region" description="Helical" evidence="14">
    <location>
        <begin position="173"/>
        <end position="195"/>
    </location>
</feature>
<dbReference type="SFLD" id="SFLDF00027">
    <property type="entry name" value="p-type_atpase"/>
    <property type="match status" value="1"/>
</dbReference>
<dbReference type="PANTHER" id="PTHR43520:SF8">
    <property type="entry name" value="P-TYPE CU(+) TRANSPORTER"/>
    <property type="match status" value="1"/>
</dbReference>
<dbReference type="GO" id="GO:0043682">
    <property type="term" value="F:P-type divalent copper transporter activity"/>
    <property type="evidence" value="ECO:0007669"/>
    <property type="project" value="TreeGrafter"/>
</dbReference>
<dbReference type="InterPro" id="IPR001757">
    <property type="entry name" value="P_typ_ATPase"/>
</dbReference>
<dbReference type="EC" id="7.2.2.8" evidence="3"/>
<dbReference type="CDD" id="cd02094">
    <property type="entry name" value="P-type_ATPase_Cu-like"/>
    <property type="match status" value="1"/>
</dbReference>
<dbReference type="InterPro" id="IPR044492">
    <property type="entry name" value="P_typ_ATPase_HD_dom"/>
</dbReference>
<keyword evidence="6 14" id="KW-0812">Transmembrane</keyword>
<comment type="similarity">
    <text evidence="2 14">Belongs to the cation transport ATPase (P-type) (TC 3.A.3) family. Type IB subfamily.</text>
</comment>
<dbReference type="GO" id="GO:0060003">
    <property type="term" value="P:copper ion export"/>
    <property type="evidence" value="ECO:0007669"/>
    <property type="project" value="UniProtKB-ARBA"/>
</dbReference>
<feature type="transmembrane region" description="Helical" evidence="14">
    <location>
        <begin position="699"/>
        <end position="720"/>
    </location>
</feature>
<dbReference type="Gene3D" id="2.70.150.10">
    <property type="entry name" value="Calcium-transporting ATPase, cytoplasmic transduction domain A"/>
    <property type="match status" value="1"/>
</dbReference>
<dbReference type="SUPFAM" id="SSF55008">
    <property type="entry name" value="HMA, heavy metal-associated domain"/>
    <property type="match status" value="1"/>
</dbReference>
<dbReference type="Pfam" id="PF00702">
    <property type="entry name" value="Hydrolase"/>
    <property type="match status" value="1"/>
</dbReference>
<dbReference type="GO" id="GO:0005524">
    <property type="term" value="F:ATP binding"/>
    <property type="evidence" value="ECO:0007669"/>
    <property type="project" value="UniProtKB-UniRule"/>
</dbReference>
<evidence type="ECO:0000256" key="7">
    <source>
        <dbReference type="ARBA" id="ARBA00022723"/>
    </source>
</evidence>
<evidence type="ECO:0000256" key="10">
    <source>
        <dbReference type="ARBA" id="ARBA00022967"/>
    </source>
</evidence>
<dbReference type="Gene3D" id="3.40.50.1000">
    <property type="entry name" value="HAD superfamily/HAD-like"/>
    <property type="match status" value="1"/>
</dbReference>
<dbReference type="PANTHER" id="PTHR43520">
    <property type="entry name" value="ATP7, ISOFORM B"/>
    <property type="match status" value="1"/>
</dbReference>
<dbReference type="InterPro" id="IPR036163">
    <property type="entry name" value="HMA_dom_sf"/>
</dbReference>
<dbReference type="InterPro" id="IPR006121">
    <property type="entry name" value="HMA_dom"/>
</dbReference>
<keyword evidence="13 14" id="KW-0472">Membrane</keyword>
<dbReference type="InterPro" id="IPR023298">
    <property type="entry name" value="ATPase_P-typ_TM_dom_sf"/>
</dbReference>
<proteinExistence type="inferred from homology"/>
<evidence type="ECO:0000256" key="13">
    <source>
        <dbReference type="ARBA" id="ARBA00023136"/>
    </source>
</evidence>
<evidence type="ECO:0000256" key="3">
    <source>
        <dbReference type="ARBA" id="ARBA00012517"/>
    </source>
</evidence>
<dbReference type="AlphaFoldDB" id="A0A7W9WPC5"/>
<evidence type="ECO:0000256" key="6">
    <source>
        <dbReference type="ARBA" id="ARBA00022692"/>
    </source>
</evidence>
<evidence type="ECO:0000256" key="9">
    <source>
        <dbReference type="ARBA" id="ARBA00022840"/>
    </source>
</evidence>
<dbReference type="GO" id="GO:0016887">
    <property type="term" value="F:ATP hydrolysis activity"/>
    <property type="evidence" value="ECO:0007669"/>
    <property type="project" value="InterPro"/>
</dbReference>
<dbReference type="GO" id="GO:0055070">
    <property type="term" value="P:copper ion homeostasis"/>
    <property type="evidence" value="ECO:0007669"/>
    <property type="project" value="TreeGrafter"/>
</dbReference>
<feature type="transmembrane region" description="Helical" evidence="14">
    <location>
        <begin position="354"/>
        <end position="376"/>
    </location>
</feature>
<dbReference type="InterPro" id="IPR023299">
    <property type="entry name" value="ATPase_P-typ_cyto_dom_N"/>
</dbReference>
<feature type="transmembrane region" description="Helical" evidence="14">
    <location>
        <begin position="201"/>
        <end position="220"/>
    </location>
</feature>
<evidence type="ECO:0000256" key="8">
    <source>
        <dbReference type="ARBA" id="ARBA00022741"/>
    </source>
</evidence>
<evidence type="ECO:0000313" key="17">
    <source>
        <dbReference type="Proteomes" id="UP000541136"/>
    </source>
</evidence>
<dbReference type="Proteomes" id="UP000541136">
    <property type="component" value="Unassembled WGS sequence"/>
</dbReference>
<dbReference type="PRINTS" id="PR00119">
    <property type="entry name" value="CATATPASE"/>
</dbReference>
<dbReference type="SFLD" id="SFLDG00002">
    <property type="entry name" value="C1.7:_P-type_atpase_like"/>
    <property type="match status" value="1"/>
</dbReference>
<name>A0A7W9WPC5_CASDE</name>
<keyword evidence="10" id="KW-1278">Translocase</keyword>
<dbReference type="InterPro" id="IPR018303">
    <property type="entry name" value="ATPase_P-typ_P_site"/>
</dbReference>
<feature type="transmembrane region" description="Helical" evidence="14">
    <location>
        <begin position="135"/>
        <end position="152"/>
    </location>
</feature>
<protein>
    <recommendedName>
        <fullName evidence="3">P-type Cu(+) transporter</fullName>
        <ecNumber evidence="3">7.2.2.8</ecNumber>
    </recommendedName>
</protein>
<dbReference type="Gene3D" id="3.40.1110.10">
    <property type="entry name" value="Calcium-transporting ATPase, cytoplasmic domain N"/>
    <property type="match status" value="1"/>
</dbReference>
<dbReference type="Gene3D" id="3.30.70.100">
    <property type="match status" value="1"/>
</dbReference>
<evidence type="ECO:0000259" key="15">
    <source>
        <dbReference type="PROSITE" id="PS50846"/>
    </source>
</evidence>
<feature type="transmembrane region" description="Helical" evidence="14">
    <location>
        <begin position="726"/>
        <end position="746"/>
    </location>
</feature>
<dbReference type="NCBIfam" id="TIGR01494">
    <property type="entry name" value="ATPase_P-type"/>
    <property type="match status" value="1"/>
</dbReference>
<dbReference type="InterPro" id="IPR008250">
    <property type="entry name" value="ATPase_P-typ_transduc_dom_A_sf"/>
</dbReference>
<keyword evidence="5 14" id="KW-1003">Cell membrane</keyword>
<dbReference type="RefSeq" id="WP_151024804.1">
    <property type="nucleotide sequence ID" value="NZ_JACHIB010000013.1"/>
</dbReference>
<dbReference type="EMBL" id="JACHIB010000013">
    <property type="protein sequence ID" value="MBB6084319.1"/>
    <property type="molecule type" value="Genomic_DNA"/>
</dbReference>
<dbReference type="SFLD" id="SFLDS00003">
    <property type="entry name" value="Haloacid_Dehalogenase"/>
    <property type="match status" value="1"/>
</dbReference>
<dbReference type="InterPro" id="IPR017969">
    <property type="entry name" value="Heavy-metal-associated_CS"/>
</dbReference>
<dbReference type="SUPFAM" id="SSF81653">
    <property type="entry name" value="Calcium ATPase, transduction domain A"/>
    <property type="match status" value="1"/>
</dbReference>
<dbReference type="Pfam" id="PF00403">
    <property type="entry name" value="HMA"/>
    <property type="match status" value="1"/>
</dbReference>
<dbReference type="SUPFAM" id="SSF81665">
    <property type="entry name" value="Calcium ATPase, transmembrane domain M"/>
    <property type="match status" value="1"/>
</dbReference>
<accession>A0A7W9WPC5</accession>
<keyword evidence="4" id="KW-0813">Transport</keyword>
<gene>
    <name evidence="16" type="ORF">HNR28_002364</name>
</gene>
<keyword evidence="11 14" id="KW-1133">Transmembrane helix</keyword>
<dbReference type="PRINTS" id="PR00943">
    <property type="entry name" value="CUATPASE"/>
</dbReference>
<evidence type="ECO:0000256" key="2">
    <source>
        <dbReference type="ARBA" id="ARBA00006024"/>
    </source>
</evidence>
<dbReference type="FunFam" id="3.30.70.100:FF:000005">
    <property type="entry name" value="Copper-exporting P-type ATPase A"/>
    <property type="match status" value="1"/>
</dbReference>
<organism evidence="16 17">
    <name type="scientific">Castellaniella defragrans</name>
    <name type="common">Alcaligenes defragrans</name>
    <dbReference type="NCBI Taxonomy" id="75697"/>
    <lineage>
        <taxon>Bacteria</taxon>
        <taxon>Pseudomonadati</taxon>
        <taxon>Pseudomonadota</taxon>
        <taxon>Betaproteobacteria</taxon>
        <taxon>Burkholderiales</taxon>
        <taxon>Alcaligenaceae</taxon>
        <taxon>Castellaniella</taxon>
    </lineage>
</organism>
<dbReference type="Pfam" id="PF00122">
    <property type="entry name" value="E1-E2_ATPase"/>
    <property type="match status" value="1"/>
</dbReference>
<evidence type="ECO:0000256" key="1">
    <source>
        <dbReference type="ARBA" id="ARBA00004651"/>
    </source>
</evidence>
<keyword evidence="7 14" id="KW-0479">Metal-binding</keyword>
<evidence type="ECO:0000256" key="12">
    <source>
        <dbReference type="ARBA" id="ARBA00023065"/>
    </source>
</evidence>
<evidence type="ECO:0000256" key="11">
    <source>
        <dbReference type="ARBA" id="ARBA00022989"/>
    </source>
</evidence>
<dbReference type="NCBIfam" id="TIGR01511">
    <property type="entry name" value="ATPase-IB1_Cu"/>
    <property type="match status" value="1"/>
</dbReference>
<dbReference type="GO" id="GO:0140581">
    <property type="term" value="F:P-type monovalent copper transporter activity"/>
    <property type="evidence" value="ECO:0007669"/>
    <property type="project" value="UniProtKB-EC"/>
</dbReference>
<comment type="caution">
    <text evidence="16">The sequence shown here is derived from an EMBL/GenBank/DDBJ whole genome shotgun (WGS) entry which is preliminary data.</text>
</comment>
<dbReference type="PROSITE" id="PS00154">
    <property type="entry name" value="ATPASE_E1_E2"/>
    <property type="match status" value="1"/>
</dbReference>